<accession>A0A2P8C5A8</accession>
<reference evidence="8 9" key="1">
    <citation type="submission" date="2018-03" db="EMBL/GenBank/DDBJ databases">
        <title>Genomic Encyclopedia of Archaeal and Bacterial Type Strains, Phase II (KMG-II): from individual species to whole genera.</title>
        <authorList>
            <person name="Goeker M."/>
        </authorList>
    </citation>
    <scope>NUCLEOTIDE SEQUENCE [LARGE SCALE GENOMIC DNA]</scope>
    <source>
        <strain evidence="8 9">DSM 27267</strain>
    </source>
</reference>
<proteinExistence type="inferred from homology"/>
<dbReference type="InterPro" id="IPR001173">
    <property type="entry name" value="Glyco_trans_2-like"/>
</dbReference>
<keyword evidence="4 8" id="KW-0808">Transferase</keyword>
<evidence type="ECO:0000256" key="3">
    <source>
        <dbReference type="ARBA" id="ARBA00022676"/>
    </source>
</evidence>
<dbReference type="Proteomes" id="UP000240621">
    <property type="component" value="Unassembled WGS sequence"/>
</dbReference>
<keyword evidence="5" id="KW-0460">Magnesium</keyword>
<evidence type="ECO:0000256" key="1">
    <source>
        <dbReference type="ARBA" id="ARBA00001946"/>
    </source>
</evidence>
<comment type="similarity">
    <text evidence="2">Belongs to the glycosyltransferase 2 family.</text>
</comment>
<dbReference type="Gene3D" id="3.90.550.10">
    <property type="entry name" value="Spore Coat Polysaccharide Biosynthesis Protein SpsA, Chain A"/>
    <property type="match status" value="1"/>
</dbReference>
<dbReference type="InterPro" id="IPR050256">
    <property type="entry name" value="Glycosyltransferase_2"/>
</dbReference>
<protein>
    <submittedName>
        <fullName evidence="8">Glycosyltransferase involved in cell wall biosynthesis</fullName>
    </submittedName>
</protein>
<keyword evidence="3" id="KW-0328">Glycosyltransferase</keyword>
<dbReference type="EMBL" id="PYGC01000023">
    <property type="protein sequence ID" value="PSK80153.1"/>
    <property type="molecule type" value="Genomic_DNA"/>
</dbReference>
<dbReference type="AlphaFoldDB" id="A0A2P8C5A8"/>
<dbReference type="SUPFAM" id="SSF53448">
    <property type="entry name" value="Nucleotide-diphospho-sugar transferases"/>
    <property type="match status" value="1"/>
</dbReference>
<comment type="cofactor">
    <cofactor evidence="1">
        <name>Mg(2+)</name>
        <dbReference type="ChEBI" id="CHEBI:18420"/>
    </cofactor>
</comment>
<evidence type="ECO:0000256" key="2">
    <source>
        <dbReference type="ARBA" id="ARBA00006739"/>
    </source>
</evidence>
<dbReference type="Pfam" id="PF00535">
    <property type="entry name" value="Glycos_transf_2"/>
    <property type="match status" value="1"/>
</dbReference>
<dbReference type="CDD" id="cd04179">
    <property type="entry name" value="DPM_DPG-synthase_like"/>
    <property type="match status" value="1"/>
</dbReference>
<gene>
    <name evidence="8" type="ORF">CLV93_1235</name>
    <name evidence="7" type="ORF">JCM18694_33090</name>
</gene>
<evidence type="ECO:0000256" key="4">
    <source>
        <dbReference type="ARBA" id="ARBA00022679"/>
    </source>
</evidence>
<feature type="domain" description="Glycosyltransferase 2-like" evidence="6">
    <location>
        <begin position="5"/>
        <end position="129"/>
    </location>
</feature>
<keyword evidence="10" id="KW-1185">Reference proteome</keyword>
<dbReference type="Proteomes" id="UP000396862">
    <property type="component" value="Unassembled WGS sequence"/>
</dbReference>
<dbReference type="PANTHER" id="PTHR48090">
    <property type="entry name" value="UNDECAPRENYL-PHOSPHATE 4-DEOXY-4-FORMAMIDO-L-ARABINOSE TRANSFERASE-RELATED"/>
    <property type="match status" value="1"/>
</dbReference>
<dbReference type="EMBL" id="BLAU01000001">
    <property type="protein sequence ID" value="GET23063.1"/>
    <property type="molecule type" value="Genomic_DNA"/>
</dbReference>
<evidence type="ECO:0000313" key="8">
    <source>
        <dbReference type="EMBL" id="PSK80153.1"/>
    </source>
</evidence>
<dbReference type="GO" id="GO:0016757">
    <property type="term" value="F:glycosyltransferase activity"/>
    <property type="evidence" value="ECO:0007669"/>
    <property type="project" value="UniProtKB-KW"/>
</dbReference>
<evidence type="ECO:0000259" key="6">
    <source>
        <dbReference type="Pfam" id="PF00535"/>
    </source>
</evidence>
<comment type="caution">
    <text evidence="8">The sequence shown here is derived from an EMBL/GenBank/DDBJ whole genome shotgun (WGS) entry which is preliminary data.</text>
</comment>
<dbReference type="OrthoDB" id="597270at2"/>
<sequence length="231" mass="26182">MKKVSAIICAYNEEKTLKDVILSVSESLIVSEIIVVNDGSSDNTKKIIEELQKEIEITAIHLEENKGKGYAMAVAVENAVFDIMVFVDADQRTIPSGYITQLVSPLLNNKCDMVLGYSTVNILSQDVNPLKILTGERALYKADITLILDKMKESRFGVETLLYFYYLSIGKSIKFIRLKGMTHKDKYKKMTSFNATTSYINEGWEITYTAMKNYDLLLKAIERHVRKGIKL</sequence>
<evidence type="ECO:0000313" key="9">
    <source>
        <dbReference type="Proteomes" id="UP000240621"/>
    </source>
</evidence>
<evidence type="ECO:0000313" key="10">
    <source>
        <dbReference type="Proteomes" id="UP000396862"/>
    </source>
</evidence>
<organism evidence="8 9">
    <name type="scientific">Prolixibacter denitrificans</name>
    <dbReference type="NCBI Taxonomy" id="1541063"/>
    <lineage>
        <taxon>Bacteria</taxon>
        <taxon>Pseudomonadati</taxon>
        <taxon>Bacteroidota</taxon>
        <taxon>Bacteroidia</taxon>
        <taxon>Marinilabiliales</taxon>
        <taxon>Prolixibacteraceae</taxon>
        <taxon>Prolixibacter</taxon>
    </lineage>
</organism>
<name>A0A2P8C5A8_9BACT</name>
<dbReference type="RefSeq" id="WP_106543985.1">
    <property type="nucleotide sequence ID" value="NZ_BLAU01000001.1"/>
</dbReference>
<reference evidence="7 10" key="2">
    <citation type="submission" date="2019-10" db="EMBL/GenBank/DDBJ databases">
        <title>Prolixibacter strains distinguished by the presence of nitrate reductase genes were adept at nitrate-dependent anaerobic corrosion of metallic iron and carbon steel.</title>
        <authorList>
            <person name="Iino T."/>
            <person name="Shono N."/>
            <person name="Ito K."/>
            <person name="Nakamura R."/>
            <person name="Sueoka K."/>
            <person name="Harayama S."/>
            <person name="Ohkuma M."/>
        </authorList>
    </citation>
    <scope>NUCLEOTIDE SEQUENCE [LARGE SCALE GENOMIC DNA]</scope>
    <source>
        <strain evidence="7 10">MIC1-1</strain>
    </source>
</reference>
<dbReference type="PANTHER" id="PTHR48090:SF10">
    <property type="entry name" value="GLUCOSYL-3-PHOSPHOGLYCERATE SYNTHASE"/>
    <property type="match status" value="1"/>
</dbReference>
<dbReference type="InterPro" id="IPR029044">
    <property type="entry name" value="Nucleotide-diphossugar_trans"/>
</dbReference>
<evidence type="ECO:0000256" key="5">
    <source>
        <dbReference type="ARBA" id="ARBA00022842"/>
    </source>
</evidence>
<evidence type="ECO:0000313" key="7">
    <source>
        <dbReference type="EMBL" id="GET23063.1"/>
    </source>
</evidence>